<dbReference type="GO" id="GO:0016787">
    <property type="term" value="F:hydrolase activity"/>
    <property type="evidence" value="ECO:0007669"/>
    <property type="project" value="UniProtKB-KW"/>
</dbReference>
<dbReference type="PROSITE" id="PS51109">
    <property type="entry name" value="G5"/>
    <property type="match status" value="1"/>
</dbReference>
<evidence type="ECO:0000313" key="6">
    <source>
        <dbReference type="EMBL" id="MDG3014783.1"/>
    </source>
</evidence>
<dbReference type="SMART" id="SM01208">
    <property type="entry name" value="G5"/>
    <property type="match status" value="1"/>
</dbReference>
<dbReference type="EMBL" id="JANRHA010000005">
    <property type="protein sequence ID" value="MDG3014783.1"/>
    <property type="molecule type" value="Genomic_DNA"/>
</dbReference>
<dbReference type="InterPro" id="IPR011098">
    <property type="entry name" value="G5_dom"/>
</dbReference>
<comment type="caution">
    <text evidence="6">The sequence shown here is derived from an EMBL/GenBank/DDBJ whole genome shotgun (WGS) entry which is preliminary data.</text>
</comment>
<name>A0A9X4RDN0_9ACTN</name>
<dbReference type="AlphaFoldDB" id="A0A9X4RDN0"/>
<dbReference type="InterPro" id="IPR051933">
    <property type="entry name" value="Resuscitation_pf_RpfB"/>
</dbReference>
<keyword evidence="2" id="KW-0732">Signal</keyword>
<accession>A0A9X4RDN0</accession>
<dbReference type="RefSeq" id="WP_332519769.1">
    <property type="nucleotide sequence ID" value="NZ_JANRHA010000005.1"/>
</dbReference>
<dbReference type="SUPFAM" id="SSF53955">
    <property type="entry name" value="Lysozyme-like"/>
    <property type="match status" value="1"/>
</dbReference>
<dbReference type="Proteomes" id="UP001152755">
    <property type="component" value="Unassembled WGS sequence"/>
</dbReference>
<dbReference type="Gene3D" id="1.10.530.10">
    <property type="match status" value="1"/>
</dbReference>
<evidence type="ECO:0000259" key="5">
    <source>
        <dbReference type="PROSITE" id="PS51109"/>
    </source>
</evidence>
<reference evidence="6" key="1">
    <citation type="submission" date="2022-08" db="EMBL/GenBank/DDBJ databases">
        <title>Genome analysis of Corynebacteriales strain.</title>
        <authorList>
            <person name="Lee S.D."/>
        </authorList>
    </citation>
    <scope>NUCLEOTIDE SEQUENCE</scope>
    <source>
        <strain evidence="6">D3-21</strain>
    </source>
</reference>
<organism evidence="6 7">
    <name type="scientific">Speluncibacter jeojiensis</name>
    <dbReference type="NCBI Taxonomy" id="2710754"/>
    <lineage>
        <taxon>Bacteria</taxon>
        <taxon>Bacillati</taxon>
        <taxon>Actinomycetota</taxon>
        <taxon>Actinomycetes</taxon>
        <taxon>Mycobacteriales</taxon>
        <taxon>Speluncibacteraceae</taxon>
        <taxon>Speluncibacter</taxon>
    </lineage>
</organism>
<sequence>MSALARINGTPSRLLRVVLGALLITLVTGALMAVTRHKTVTLQVDGHTVELSTMKSDVGGVLRAAGYSVGTRDEVVPAVTTPVSNGETIVLQRAKQLTVYMDGQQREIWTTATTVDEALKQFDILAHRAEVSASRAQRLPVSGMTLHVSNPKVMLVDDAGKITPVFSAQQTVADVLQEMGAPLGPEDKVVPSADTPTDADMTIRVTRIKTATQVVSEPVVPPEQKTDDPTLVQGKTEVDKPGVPGEQTVTYRVTTTNGRESARVKVSAVVIKPAVPAVVRVGTKPGPPPVPAGSVWDAIAACESTGNWHINNGNGFFGGVQFTQQTWNAFGGDQYAPRADLATRDEQIAVAKKVQQAQGWGAWPVCSGRAGAN</sequence>
<dbReference type="InterPro" id="IPR023346">
    <property type="entry name" value="Lysozyme-like_dom_sf"/>
</dbReference>
<protein>
    <submittedName>
        <fullName evidence="6">Transglycosylase family protein</fullName>
    </submittedName>
</protein>
<dbReference type="Pfam" id="PF07501">
    <property type="entry name" value="G5"/>
    <property type="match status" value="1"/>
</dbReference>
<proteinExistence type="inferred from homology"/>
<dbReference type="Gene3D" id="2.20.230.10">
    <property type="entry name" value="Resuscitation-promoting factor rpfb"/>
    <property type="match status" value="1"/>
</dbReference>
<dbReference type="InterPro" id="IPR010618">
    <property type="entry name" value="RPF"/>
</dbReference>
<dbReference type="InterPro" id="IPR007137">
    <property type="entry name" value="DUF348"/>
</dbReference>
<comment type="similarity">
    <text evidence="1">Belongs to the transglycosylase family. Rpf subfamily.</text>
</comment>
<gene>
    <name evidence="6" type="ORF">NVS88_09460</name>
</gene>
<dbReference type="PANTHER" id="PTHR39160:SF4">
    <property type="entry name" value="RESUSCITATION-PROMOTING FACTOR RPFB"/>
    <property type="match status" value="1"/>
</dbReference>
<feature type="domain" description="G5" evidence="5">
    <location>
        <begin position="205"/>
        <end position="285"/>
    </location>
</feature>
<evidence type="ECO:0000256" key="4">
    <source>
        <dbReference type="SAM" id="MobiDB-lite"/>
    </source>
</evidence>
<keyword evidence="7" id="KW-1185">Reference proteome</keyword>
<evidence type="ECO:0000313" key="7">
    <source>
        <dbReference type="Proteomes" id="UP001152755"/>
    </source>
</evidence>
<keyword evidence="3" id="KW-0378">Hydrolase</keyword>
<dbReference type="PANTHER" id="PTHR39160">
    <property type="entry name" value="CELL WALL-BINDING PROTEIN YOCH"/>
    <property type="match status" value="1"/>
</dbReference>
<evidence type="ECO:0000256" key="1">
    <source>
        <dbReference type="ARBA" id="ARBA00010830"/>
    </source>
</evidence>
<evidence type="ECO:0000256" key="3">
    <source>
        <dbReference type="ARBA" id="ARBA00022801"/>
    </source>
</evidence>
<dbReference type="CDD" id="cd13925">
    <property type="entry name" value="RPF"/>
    <property type="match status" value="1"/>
</dbReference>
<feature type="region of interest" description="Disordered" evidence="4">
    <location>
        <begin position="215"/>
        <end position="245"/>
    </location>
</feature>
<dbReference type="Pfam" id="PF06737">
    <property type="entry name" value="Transglycosylas"/>
    <property type="match status" value="1"/>
</dbReference>
<dbReference type="Pfam" id="PF03990">
    <property type="entry name" value="DUF348"/>
    <property type="match status" value="3"/>
</dbReference>
<evidence type="ECO:0000256" key="2">
    <source>
        <dbReference type="ARBA" id="ARBA00022729"/>
    </source>
</evidence>